<gene>
    <name evidence="1" type="ORF">FGM00_01545</name>
</gene>
<evidence type="ECO:0000313" key="1">
    <source>
        <dbReference type="EMBL" id="QCW98866.1"/>
    </source>
</evidence>
<accession>A0A5B7SK86</accession>
<dbReference type="KEGG" id="asag:FGM00_01545"/>
<dbReference type="RefSeq" id="WP_138851221.1">
    <property type="nucleotide sequence ID" value="NZ_CP040710.1"/>
</dbReference>
<dbReference type="Proteomes" id="UP000310017">
    <property type="component" value="Chromosome"/>
</dbReference>
<dbReference type="EMBL" id="CP040710">
    <property type="protein sequence ID" value="QCW98866.1"/>
    <property type="molecule type" value="Genomic_DNA"/>
</dbReference>
<sequence length="154" mass="18151">MEFNIAGILIKRKPVETSLESILGNKLTFCREIDFEEATSSYRDENTVDILQTQTGTLIITELGQVYDISNFDGEIIQFMISDISDTYYFEKYINGNLDRKYIYSQGEIPENKGKGIIKEDEDMMDLIWELTDVYLQNNFLKTMFEKRFKRYKL</sequence>
<protein>
    <submittedName>
        <fullName evidence="1">Uncharacterized protein</fullName>
    </submittedName>
</protein>
<dbReference type="OrthoDB" id="6705767at2"/>
<name>A0A5B7SK86_9FLAO</name>
<proteinExistence type="predicted"/>
<dbReference type="AlphaFoldDB" id="A0A5B7SK86"/>
<reference evidence="1 2" key="1">
    <citation type="submission" date="2019-05" db="EMBL/GenBank/DDBJ databases">
        <title>Genome sequencing of F202Z8.</title>
        <authorList>
            <person name="Kwon Y.M."/>
        </authorList>
    </citation>
    <scope>NUCLEOTIDE SEQUENCE [LARGE SCALE GENOMIC DNA]</scope>
    <source>
        <strain evidence="1 2">F202Z8</strain>
    </source>
</reference>
<evidence type="ECO:0000313" key="2">
    <source>
        <dbReference type="Proteomes" id="UP000310017"/>
    </source>
</evidence>
<organism evidence="1 2">
    <name type="scientific">Aggregatimonas sangjinii</name>
    <dbReference type="NCBI Taxonomy" id="2583587"/>
    <lineage>
        <taxon>Bacteria</taxon>
        <taxon>Pseudomonadati</taxon>
        <taxon>Bacteroidota</taxon>
        <taxon>Flavobacteriia</taxon>
        <taxon>Flavobacteriales</taxon>
        <taxon>Flavobacteriaceae</taxon>
        <taxon>Aggregatimonas</taxon>
    </lineage>
</organism>
<keyword evidence="2" id="KW-1185">Reference proteome</keyword>